<name>A0ABW6BA70_9SPHI</name>
<keyword evidence="3" id="KW-1185">Reference proteome</keyword>
<evidence type="ECO:0000313" key="2">
    <source>
        <dbReference type="EMBL" id="MFD2966351.1"/>
    </source>
</evidence>
<organism evidence="2 3">
    <name type="scientific">Sphingobacterium bambusae</name>
    <dbReference type="NCBI Taxonomy" id="662858"/>
    <lineage>
        <taxon>Bacteria</taxon>
        <taxon>Pseudomonadati</taxon>
        <taxon>Bacteroidota</taxon>
        <taxon>Sphingobacteriia</taxon>
        <taxon>Sphingobacteriales</taxon>
        <taxon>Sphingobacteriaceae</taxon>
        <taxon>Sphingobacterium</taxon>
    </lineage>
</organism>
<sequence>MKVLALYLLTLSMFACSTKQPSKENVSAMLSTVFSEEDSIEVSLPEDFHKFLLSISEDSLFQRSRTRFPLKSIRSSESESNVYDTVFIQGSEWSSMDFISSHSLEREVELIDRNNAHVHYADPEIAFEIIYHFALMDCKWYFVSIVDKSN</sequence>
<evidence type="ECO:0000256" key="1">
    <source>
        <dbReference type="SAM" id="SignalP"/>
    </source>
</evidence>
<comment type="caution">
    <text evidence="2">The sequence shown here is derived from an EMBL/GenBank/DDBJ whole genome shotgun (WGS) entry which is preliminary data.</text>
</comment>
<dbReference type="RefSeq" id="WP_320184140.1">
    <property type="nucleotide sequence ID" value="NZ_CP138332.1"/>
</dbReference>
<evidence type="ECO:0008006" key="4">
    <source>
        <dbReference type="Google" id="ProtNLM"/>
    </source>
</evidence>
<feature type="signal peptide" evidence="1">
    <location>
        <begin position="1"/>
        <end position="15"/>
    </location>
</feature>
<accession>A0ABW6BA70</accession>
<gene>
    <name evidence="2" type="ORF">ACFS7Y_03085</name>
</gene>
<evidence type="ECO:0000313" key="3">
    <source>
        <dbReference type="Proteomes" id="UP001597525"/>
    </source>
</evidence>
<dbReference type="Proteomes" id="UP001597525">
    <property type="component" value="Unassembled WGS sequence"/>
</dbReference>
<feature type="chain" id="PRO_5047070306" description="DUF4348 domain-containing protein" evidence="1">
    <location>
        <begin position="16"/>
        <end position="150"/>
    </location>
</feature>
<keyword evidence="1" id="KW-0732">Signal</keyword>
<reference evidence="3" key="1">
    <citation type="journal article" date="2019" name="Int. J. Syst. Evol. Microbiol.">
        <title>The Global Catalogue of Microorganisms (GCM) 10K type strain sequencing project: providing services to taxonomists for standard genome sequencing and annotation.</title>
        <authorList>
            <consortium name="The Broad Institute Genomics Platform"/>
            <consortium name="The Broad Institute Genome Sequencing Center for Infectious Disease"/>
            <person name="Wu L."/>
            <person name="Ma J."/>
        </authorList>
    </citation>
    <scope>NUCLEOTIDE SEQUENCE [LARGE SCALE GENOMIC DNA]</scope>
    <source>
        <strain evidence="3">KCTC 22814</strain>
    </source>
</reference>
<dbReference type="EMBL" id="JBHUPB010000003">
    <property type="protein sequence ID" value="MFD2966351.1"/>
    <property type="molecule type" value="Genomic_DNA"/>
</dbReference>
<protein>
    <recommendedName>
        <fullName evidence="4">DUF4348 domain-containing protein</fullName>
    </recommendedName>
</protein>
<proteinExistence type="predicted"/>
<dbReference type="PROSITE" id="PS51257">
    <property type="entry name" value="PROKAR_LIPOPROTEIN"/>
    <property type="match status" value="1"/>
</dbReference>
<dbReference type="Gene3D" id="3.10.450.410">
    <property type="match status" value="1"/>
</dbReference>